<dbReference type="InterPro" id="IPR002110">
    <property type="entry name" value="Ankyrin_rpt"/>
</dbReference>
<dbReference type="PROSITE" id="PS00951">
    <property type="entry name" value="ER_LUMEN_RECEPTOR_1"/>
    <property type="match status" value="1"/>
</dbReference>
<dbReference type="InterPro" id="IPR011009">
    <property type="entry name" value="Kinase-like_dom_sf"/>
</dbReference>
<dbReference type="Gene3D" id="3.30.200.20">
    <property type="entry name" value="Phosphorylase Kinase, domain 1"/>
    <property type="match status" value="1"/>
</dbReference>
<evidence type="ECO:0000256" key="13">
    <source>
        <dbReference type="RuleBase" id="RU000634"/>
    </source>
</evidence>
<feature type="region of interest" description="Disordered" evidence="14">
    <location>
        <begin position="1672"/>
        <end position="1704"/>
    </location>
</feature>
<feature type="transmembrane region" description="Helical" evidence="13">
    <location>
        <begin position="152"/>
        <end position="170"/>
    </location>
</feature>
<dbReference type="EMBL" id="JAHFYH010000079">
    <property type="protein sequence ID" value="KAH0214843.1"/>
    <property type="molecule type" value="Genomic_DNA"/>
</dbReference>
<dbReference type="PRINTS" id="PR00660">
    <property type="entry name" value="ERLUMENR"/>
</dbReference>
<protein>
    <recommendedName>
        <fullName evidence="13">ER lumen protein-retaining receptor</fullName>
    </recommendedName>
</protein>
<comment type="caution">
    <text evidence="13">Lacks conserved residue(s) required for the propagation of feature annotation.</text>
</comment>
<dbReference type="InterPro" id="IPR056884">
    <property type="entry name" value="NPHP3-like_N"/>
</dbReference>
<keyword evidence="11 13" id="KW-0675">Receptor</keyword>
<dbReference type="SUPFAM" id="SSF53167">
    <property type="entry name" value="Purine and uridine phosphorylases"/>
    <property type="match status" value="1"/>
</dbReference>
<sequence length="1704" mass="192786">MMNIFRILGDLSHLFSILILLHKMKTSSSASGISFKSQFLYLVVYVTRYLDLLWTDPFRSLWNTTFKLVFIGTSAYIIYLMLNDYKPTHDPNLDTFRVQYLIAGSAVLGILFPYKYQPAEMLWAFSIWLEAVAILPQLFMLQRTGEAETITTHYLFALGAYRALYIPNWIYRWFTEGYFEPISVVAGLVQTVLYSDFFYIYYTKVFQGKKFNLPVNDYTLGKMAGHHVVIAARPAHEYGLESAACVATDLLSSFPNIKVVLLVGIGGGAPSDTHDIRLGDVVVSTSRDETSGVCQYDFDKAIQGCGFQQTGFLARPPTEVLMAVSQSEANYLLKGHNIEGNIRTILEKKPSLRERYNRPPIETDHLYKAAHNCKDSCEKLCGTQSSVTIERRERDDDEDNPSIHYGPIASASQLMNDALVRNTIAKEKGILCFETSAAGLTNWIPSLVIRGICDYSDSHRNEKWHGYAAMTAAAYAKDLLETMPSSWVENEGQTENPSSSMSEAYISLHAARQGFVWTQIKQWLAPPDPYMNLYRAMQARHKGTGLWLIQSEAFVRWKAVANSFLWLHGLPGCGKTVLSSTIIQDLQETVTADQALLFFYFDFTDANKQSLENMTRALINQIYHGYTEARVHLHSLFSACQEGNQQPSLDSLLHTLNTMIDHFDTVTIVLDALDESRTRETVLAYIQVLLEANRPKLHILVTSRNEEDINSMIRSQHSSEDIIAIRDSDSNDGNINRDIRAYIHATLHGDEYLKSWASQPGLHEEIETRLMRGTDGMFRWAACQLDALRLCRNYSAIKRTLDHLPKTLEDTYARILKGILNDDWKMGTTVLKLLTWSERPLRLEEVVDAIAVQPDEKPEFDQAKRLFNSRHILRICSSLVVLVPRSNDGSSDVSANKNSAGSGIDEKMSEIRLAHYTVKEFLVSGRTLQYSVLEEEFKETNARGTIAKLCLSYLSSLDHSLSLEQIRQQFPFSPYCARYWTEHARAAQYADAVDEDLKGRILGLLDGANPAYSSCYNIFDPDEPWQESRQDKKPIMAHPLYFASLAGLTKITCLLLEEGADVNAQGGRYGSALQAATNNGCRELVQLLLENGADVNDPGGQYGNALHTAAALGDFKLVQMLLQNRARITDTDSRGRSPLHWAVLGKDQSVVRLLLDHGAKETLEWPDSQRCTALHLALQYRAEDITDLLLNEGARVAGAKGEFKKTSIDILTSRFMKICPEVYCVSPALTASLEKKRFGQAFQIEILEISLDKKNERLGARQDMEHETHTEHHLVRISPDMVFRKTFHANAEEDALQRLARERRLLERLQHPNIVSFLGFDMVEVEPKGKRLFHLYMEYCEGGDLSPCVQPDEISLSASSCSESESEDESPQPSLLSDLDTSCLEELGPEHAWSTCEDLASALAYCHHGVELTVKDDGTRSYTLIYSWPDPVLHRDIKPDNIVWTNKSGRRTAKLCDFGFSRFKYQEGSRITRDFGSEESIPPERQYSAKGDIYALGKTLSRISQSDVSQIWEDMVEQCGNLNPGKRPSSLMLLQIARQEVRKFSQANEGSALTFLPHAVPTLSYIEQVVSEIFDRYCKLLKRHLYGKKQSTDLDREQQSADFVQLAKRIRILLYESRPQDVGNFSQHDWHLLSMILPLDAIEIKSNPTSEQDFLVRSQLGFTDDQLKEVATDSWAQHESQKNSSRAQRQSRKKAHRVGNQTKH</sequence>
<dbReference type="PANTHER" id="PTHR10039:SF16">
    <property type="entry name" value="GPI INOSITOL-DEACYLASE"/>
    <property type="match status" value="1"/>
</dbReference>
<dbReference type="InterPro" id="IPR036770">
    <property type="entry name" value="Ankyrin_rpt-contain_sf"/>
</dbReference>
<dbReference type="SMART" id="SM00220">
    <property type="entry name" value="S_TKc"/>
    <property type="match status" value="1"/>
</dbReference>
<evidence type="ECO:0000256" key="12">
    <source>
        <dbReference type="PROSITE-ProRule" id="PRU00023"/>
    </source>
</evidence>
<evidence type="ECO:0000256" key="14">
    <source>
        <dbReference type="SAM" id="MobiDB-lite"/>
    </source>
</evidence>
<dbReference type="Pfam" id="PF12796">
    <property type="entry name" value="Ank_2"/>
    <property type="match status" value="1"/>
</dbReference>
<dbReference type="PROSITE" id="PS50297">
    <property type="entry name" value="ANK_REP_REGION"/>
    <property type="match status" value="2"/>
</dbReference>
<evidence type="ECO:0000256" key="11">
    <source>
        <dbReference type="ARBA" id="ARBA00023170"/>
    </source>
</evidence>
<comment type="subcellular location">
    <subcellularLocation>
        <location evidence="1 13">Endoplasmic reticulum membrane</location>
        <topology evidence="1 13">Multi-pass membrane protein</topology>
    </subcellularLocation>
</comment>
<dbReference type="GO" id="GO:0046923">
    <property type="term" value="F:ER retention sequence binding"/>
    <property type="evidence" value="ECO:0007669"/>
    <property type="project" value="InterPro"/>
</dbReference>
<keyword evidence="5" id="KW-0677">Repeat</keyword>
<keyword evidence="6 13" id="KW-0256">Endoplasmic reticulum</keyword>
<keyword evidence="3 13" id="KW-0813">Transport</keyword>
<organism evidence="16 17">
    <name type="scientific">Aureobasidium melanogenum</name>
    <name type="common">Aureobasidium pullulans var. melanogenum</name>
    <dbReference type="NCBI Taxonomy" id="46634"/>
    <lineage>
        <taxon>Eukaryota</taxon>
        <taxon>Fungi</taxon>
        <taxon>Dikarya</taxon>
        <taxon>Ascomycota</taxon>
        <taxon>Pezizomycotina</taxon>
        <taxon>Dothideomycetes</taxon>
        <taxon>Dothideomycetidae</taxon>
        <taxon>Dothideales</taxon>
        <taxon>Saccotheciaceae</taxon>
        <taxon>Aureobasidium</taxon>
    </lineage>
</organism>
<evidence type="ECO:0000256" key="5">
    <source>
        <dbReference type="ARBA" id="ARBA00022737"/>
    </source>
</evidence>
<evidence type="ECO:0000256" key="4">
    <source>
        <dbReference type="ARBA" id="ARBA00022692"/>
    </source>
</evidence>
<feature type="transmembrane region" description="Helical" evidence="13">
    <location>
        <begin position="121"/>
        <end position="140"/>
    </location>
</feature>
<keyword evidence="12" id="KW-0040">ANK repeat</keyword>
<dbReference type="SUPFAM" id="SSF52540">
    <property type="entry name" value="P-loop containing nucleoside triphosphate hydrolases"/>
    <property type="match status" value="1"/>
</dbReference>
<dbReference type="Pfam" id="PF00023">
    <property type="entry name" value="Ank"/>
    <property type="match status" value="1"/>
</dbReference>
<dbReference type="PANTHER" id="PTHR10039">
    <property type="entry name" value="AMELOGENIN"/>
    <property type="match status" value="1"/>
</dbReference>
<evidence type="ECO:0000256" key="2">
    <source>
        <dbReference type="ARBA" id="ARBA00010120"/>
    </source>
</evidence>
<feature type="repeat" description="ANK" evidence="12">
    <location>
        <begin position="1068"/>
        <end position="1100"/>
    </location>
</feature>
<feature type="non-terminal residue" evidence="16">
    <location>
        <position position="1"/>
    </location>
</feature>
<dbReference type="GO" id="GO:0006621">
    <property type="term" value="P:protein retention in ER lumen"/>
    <property type="evidence" value="ECO:0007669"/>
    <property type="project" value="InterPro"/>
</dbReference>
<comment type="caution">
    <text evidence="16">The sequence shown here is derived from an EMBL/GenBank/DDBJ whole genome shotgun (WGS) entry which is preliminary data.</text>
</comment>
<evidence type="ECO:0000256" key="8">
    <source>
        <dbReference type="ARBA" id="ARBA00022927"/>
    </source>
</evidence>
<feature type="transmembrane region" description="Helical" evidence="13">
    <location>
        <begin position="182"/>
        <end position="202"/>
    </location>
</feature>
<dbReference type="Pfam" id="PF00810">
    <property type="entry name" value="ER_lumen_recept"/>
    <property type="match status" value="1"/>
</dbReference>
<evidence type="ECO:0000256" key="7">
    <source>
        <dbReference type="ARBA" id="ARBA00022892"/>
    </source>
</evidence>
<dbReference type="Gene3D" id="3.40.50.1580">
    <property type="entry name" value="Nucleoside phosphorylase domain"/>
    <property type="match status" value="1"/>
</dbReference>
<feature type="transmembrane region" description="Helical" evidence="13">
    <location>
        <begin position="97"/>
        <end position="114"/>
    </location>
</feature>
<dbReference type="SUPFAM" id="SSF48403">
    <property type="entry name" value="Ankyrin repeat"/>
    <property type="match status" value="1"/>
</dbReference>
<evidence type="ECO:0000313" key="16">
    <source>
        <dbReference type="EMBL" id="KAH0214843.1"/>
    </source>
</evidence>
<dbReference type="InterPro" id="IPR000133">
    <property type="entry name" value="ER_ret_rcpt"/>
</dbReference>
<keyword evidence="9 13" id="KW-1133">Transmembrane helix</keyword>
<keyword evidence="7" id="KW-0931">ER-Golgi transport</keyword>
<feature type="repeat" description="ANK" evidence="12">
    <location>
        <begin position="1134"/>
        <end position="1159"/>
    </location>
</feature>
<feature type="domain" description="Protein kinase" evidence="15">
    <location>
        <begin position="1227"/>
        <end position="1604"/>
    </location>
</feature>
<dbReference type="Gene3D" id="3.40.50.300">
    <property type="entry name" value="P-loop containing nucleotide triphosphate hydrolases"/>
    <property type="match status" value="1"/>
</dbReference>
<dbReference type="Pfam" id="PF00069">
    <property type="entry name" value="Pkinase"/>
    <property type="match status" value="1"/>
</dbReference>
<feature type="transmembrane region" description="Helical" evidence="13">
    <location>
        <begin position="61"/>
        <end position="82"/>
    </location>
</feature>
<feature type="repeat" description="ANK" evidence="12">
    <location>
        <begin position="1101"/>
        <end position="1133"/>
    </location>
</feature>
<dbReference type="PROSITE" id="PS50088">
    <property type="entry name" value="ANK_REPEAT"/>
    <property type="match status" value="4"/>
</dbReference>
<dbReference type="GO" id="GO:0005789">
    <property type="term" value="C:endoplasmic reticulum membrane"/>
    <property type="evidence" value="ECO:0007669"/>
    <property type="project" value="UniProtKB-SubCell"/>
</dbReference>
<accession>A0A9P8K530</accession>
<feature type="repeat" description="ANK" evidence="12">
    <location>
        <begin position="1039"/>
        <end position="1067"/>
    </location>
</feature>
<dbReference type="Pfam" id="PF24883">
    <property type="entry name" value="NPHP3_N"/>
    <property type="match status" value="1"/>
</dbReference>
<dbReference type="InterPro" id="IPR027417">
    <property type="entry name" value="P-loop_NTPase"/>
</dbReference>
<name>A0A9P8K530_AURME</name>
<dbReference type="SUPFAM" id="SSF56112">
    <property type="entry name" value="Protein kinase-like (PK-like)"/>
    <property type="match status" value="1"/>
</dbReference>
<reference evidence="16" key="1">
    <citation type="journal article" date="2021" name="J Fungi (Basel)">
        <title>Virulence traits and population genomics of the black yeast Aureobasidium melanogenum.</title>
        <authorList>
            <person name="Cernosa A."/>
            <person name="Sun X."/>
            <person name="Gostincar C."/>
            <person name="Fang C."/>
            <person name="Gunde-Cimerman N."/>
            <person name="Song Z."/>
        </authorList>
    </citation>
    <scope>NUCLEOTIDE SEQUENCE</scope>
    <source>
        <strain evidence="16">EXF-8016</strain>
    </source>
</reference>
<dbReference type="SMART" id="SM00248">
    <property type="entry name" value="ANK"/>
    <property type="match status" value="5"/>
</dbReference>
<dbReference type="GO" id="GO:0009116">
    <property type="term" value="P:nucleoside metabolic process"/>
    <property type="evidence" value="ECO:0007669"/>
    <property type="project" value="InterPro"/>
</dbReference>
<dbReference type="CDD" id="cd00180">
    <property type="entry name" value="PKc"/>
    <property type="match status" value="1"/>
</dbReference>
<evidence type="ECO:0000256" key="9">
    <source>
        <dbReference type="ARBA" id="ARBA00022989"/>
    </source>
</evidence>
<dbReference type="Gene3D" id="1.10.510.10">
    <property type="entry name" value="Transferase(Phosphotransferase) domain 1"/>
    <property type="match status" value="1"/>
</dbReference>
<dbReference type="OrthoDB" id="7694678at2759"/>
<proteinExistence type="inferred from homology"/>
<dbReference type="GO" id="GO:0015031">
    <property type="term" value="P:protein transport"/>
    <property type="evidence" value="ECO:0007669"/>
    <property type="project" value="UniProtKB-KW"/>
</dbReference>
<evidence type="ECO:0000259" key="15">
    <source>
        <dbReference type="PROSITE" id="PS50011"/>
    </source>
</evidence>
<evidence type="ECO:0000256" key="1">
    <source>
        <dbReference type="ARBA" id="ARBA00004477"/>
    </source>
</evidence>
<evidence type="ECO:0000313" key="17">
    <source>
        <dbReference type="Proteomes" id="UP000767238"/>
    </source>
</evidence>
<dbReference type="Gene3D" id="1.25.40.20">
    <property type="entry name" value="Ankyrin repeat-containing domain"/>
    <property type="match status" value="1"/>
</dbReference>
<feature type="compositionally biased region" description="Polar residues" evidence="14">
    <location>
        <begin position="1674"/>
        <end position="1688"/>
    </location>
</feature>
<dbReference type="GO" id="GO:0016192">
    <property type="term" value="P:vesicle-mediated transport"/>
    <property type="evidence" value="ECO:0007669"/>
    <property type="project" value="UniProtKB-KW"/>
</dbReference>
<keyword evidence="10 13" id="KW-0472">Membrane</keyword>
<dbReference type="PROSITE" id="PS00952">
    <property type="entry name" value="ER_LUMEN_RECEPTOR_2"/>
    <property type="match status" value="1"/>
</dbReference>
<reference evidence="16" key="2">
    <citation type="submission" date="2021-08" db="EMBL/GenBank/DDBJ databases">
        <authorList>
            <person name="Gostincar C."/>
            <person name="Sun X."/>
            <person name="Song Z."/>
            <person name="Gunde-Cimerman N."/>
        </authorList>
    </citation>
    <scope>NUCLEOTIDE SEQUENCE</scope>
    <source>
        <strain evidence="16">EXF-8016</strain>
    </source>
</reference>
<dbReference type="PROSITE" id="PS50011">
    <property type="entry name" value="PROTEIN_KINASE_DOM"/>
    <property type="match status" value="1"/>
</dbReference>
<feature type="compositionally biased region" description="Basic residues" evidence="14">
    <location>
        <begin position="1689"/>
        <end position="1704"/>
    </location>
</feature>
<dbReference type="GO" id="GO:0004672">
    <property type="term" value="F:protein kinase activity"/>
    <property type="evidence" value="ECO:0007669"/>
    <property type="project" value="InterPro"/>
</dbReference>
<keyword evidence="4 13" id="KW-0812">Transmembrane</keyword>
<dbReference type="InterPro" id="IPR000719">
    <property type="entry name" value="Prot_kinase_dom"/>
</dbReference>
<dbReference type="InterPro" id="IPR035994">
    <property type="entry name" value="Nucleoside_phosphorylase_sf"/>
</dbReference>
<evidence type="ECO:0000256" key="10">
    <source>
        <dbReference type="ARBA" id="ARBA00023136"/>
    </source>
</evidence>
<gene>
    <name evidence="16" type="ORF">KCV03_g8302</name>
</gene>
<evidence type="ECO:0000256" key="6">
    <source>
        <dbReference type="ARBA" id="ARBA00022824"/>
    </source>
</evidence>
<dbReference type="Proteomes" id="UP000767238">
    <property type="component" value="Unassembled WGS sequence"/>
</dbReference>
<dbReference type="GO" id="GO:0005524">
    <property type="term" value="F:ATP binding"/>
    <property type="evidence" value="ECO:0007669"/>
    <property type="project" value="InterPro"/>
</dbReference>
<comment type="similarity">
    <text evidence="2 13">Belongs to the ERD2 family.</text>
</comment>
<keyword evidence="8 13" id="KW-0653">Protein transport</keyword>
<evidence type="ECO:0000256" key="3">
    <source>
        <dbReference type="ARBA" id="ARBA00022448"/>
    </source>
</evidence>